<evidence type="ECO:0000256" key="6">
    <source>
        <dbReference type="SAM" id="MobiDB-lite"/>
    </source>
</evidence>
<feature type="compositionally biased region" description="Low complexity" evidence="6">
    <location>
        <begin position="312"/>
        <end position="325"/>
    </location>
</feature>
<evidence type="ECO:0000256" key="5">
    <source>
        <dbReference type="ARBA" id="ARBA00023242"/>
    </source>
</evidence>
<dbReference type="Gene3D" id="1.20.5.2050">
    <property type="match status" value="3"/>
</dbReference>
<gene>
    <name evidence="8" type="ORF">CMU_021770</name>
</gene>
<feature type="compositionally biased region" description="Polar residues" evidence="6">
    <location>
        <begin position="632"/>
        <end position="645"/>
    </location>
</feature>
<accession>B6AJM2</accession>
<protein>
    <submittedName>
        <fullName evidence="8">AP2 domain-containing protein</fullName>
    </submittedName>
</protein>
<feature type="region of interest" description="Disordered" evidence="6">
    <location>
        <begin position="312"/>
        <end position="357"/>
    </location>
</feature>
<feature type="region of interest" description="Disordered" evidence="6">
    <location>
        <begin position="632"/>
        <end position="657"/>
    </location>
</feature>
<feature type="domain" description="AP2/ERF" evidence="7">
    <location>
        <begin position="261"/>
        <end position="306"/>
    </location>
</feature>
<dbReference type="OMA" id="ERESWIC"/>
<keyword evidence="2" id="KW-0805">Transcription regulation</keyword>
<evidence type="ECO:0000256" key="3">
    <source>
        <dbReference type="ARBA" id="ARBA00023125"/>
    </source>
</evidence>
<dbReference type="Proteomes" id="UP000001460">
    <property type="component" value="Unassembled WGS sequence"/>
</dbReference>
<dbReference type="OrthoDB" id="372718at2759"/>
<feature type="compositionally biased region" description="Basic and acidic residues" evidence="6">
    <location>
        <begin position="646"/>
        <end position="657"/>
    </location>
</feature>
<comment type="subcellular location">
    <subcellularLocation>
        <location evidence="1">Nucleus</location>
    </subcellularLocation>
</comment>
<evidence type="ECO:0000256" key="4">
    <source>
        <dbReference type="ARBA" id="ARBA00023163"/>
    </source>
</evidence>
<dbReference type="EMBL" id="DS989739">
    <property type="protein sequence ID" value="EEA08413.1"/>
    <property type="molecule type" value="Genomic_DNA"/>
</dbReference>
<keyword evidence="9" id="KW-1185">Reference proteome</keyword>
<dbReference type="Pfam" id="PF00847">
    <property type="entry name" value="AP2"/>
    <property type="match status" value="3"/>
</dbReference>
<dbReference type="VEuPathDB" id="CryptoDB:CMU_021770"/>
<keyword evidence="5" id="KW-0539">Nucleus</keyword>
<dbReference type="eggNOG" id="ENOG502SXU3">
    <property type="taxonomic scope" value="Eukaryota"/>
</dbReference>
<evidence type="ECO:0000256" key="2">
    <source>
        <dbReference type="ARBA" id="ARBA00023015"/>
    </source>
</evidence>
<evidence type="ECO:0000313" key="8">
    <source>
        <dbReference type="EMBL" id="EEA08413.1"/>
    </source>
</evidence>
<dbReference type="GO" id="GO:0003677">
    <property type="term" value="F:DNA binding"/>
    <property type="evidence" value="ECO:0007669"/>
    <property type="project" value="UniProtKB-KW"/>
</dbReference>
<organism evidence="8 9">
    <name type="scientific">Cryptosporidium muris (strain RN66)</name>
    <dbReference type="NCBI Taxonomy" id="441375"/>
    <lineage>
        <taxon>Eukaryota</taxon>
        <taxon>Sar</taxon>
        <taxon>Alveolata</taxon>
        <taxon>Apicomplexa</taxon>
        <taxon>Conoidasida</taxon>
        <taxon>Coccidia</taxon>
        <taxon>Eucoccidiorida</taxon>
        <taxon>Eimeriorina</taxon>
        <taxon>Cryptosporidiidae</taxon>
        <taxon>Cryptosporidium</taxon>
    </lineage>
</organism>
<dbReference type="RefSeq" id="XP_002142762.1">
    <property type="nucleotide sequence ID" value="XM_002142726.1"/>
</dbReference>
<dbReference type="GeneID" id="6997910"/>
<dbReference type="GO" id="GO:0005634">
    <property type="term" value="C:nucleus"/>
    <property type="evidence" value="ECO:0007669"/>
    <property type="project" value="UniProtKB-SubCell"/>
</dbReference>
<dbReference type="InterPro" id="IPR001471">
    <property type="entry name" value="AP2/ERF_dom"/>
</dbReference>
<keyword evidence="4" id="KW-0804">Transcription</keyword>
<proteinExistence type="predicted"/>
<dbReference type="GO" id="GO:0003700">
    <property type="term" value="F:DNA-binding transcription factor activity"/>
    <property type="evidence" value="ECO:0007669"/>
    <property type="project" value="InterPro"/>
</dbReference>
<feature type="domain" description="AP2/ERF" evidence="7">
    <location>
        <begin position="767"/>
        <end position="819"/>
    </location>
</feature>
<feature type="compositionally biased region" description="Polar residues" evidence="6">
    <location>
        <begin position="708"/>
        <end position="739"/>
    </location>
</feature>
<reference evidence="8" key="1">
    <citation type="submission" date="2008-06" db="EMBL/GenBank/DDBJ databases">
        <authorList>
            <person name="Lorenzi H."/>
            <person name="Inman J."/>
            <person name="Miller J."/>
            <person name="Schobel S."/>
            <person name="Amedeo P."/>
            <person name="Caler E.V."/>
            <person name="da Silva J."/>
        </authorList>
    </citation>
    <scope>NUCLEOTIDE SEQUENCE [LARGE SCALE GENOMIC DNA]</scope>
    <source>
        <strain evidence="8">RN66</strain>
    </source>
</reference>
<feature type="compositionally biased region" description="Polar residues" evidence="6">
    <location>
        <begin position="331"/>
        <end position="357"/>
    </location>
</feature>
<keyword evidence="3" id="KW-0238">DNA-binding</keyword>
<dbReference type="AlphaFoldDB" id="B6AJM2"/>
<feature type="region of interest" description="Disordered" evidence="6">
    <location>
        <begin position="690"/>
        <end position="739"/>
    </location>
</feature>
<evidence type="ECO:0000256" key="1">
    <source>
        <dbReference type="ARBA" id="ARBA00004123"/>
    </source>
</evidence>
<evidence type="ECO:0000313" key="9">
    <source>
        <dbReference type="Proteomes" id="UP000001460"/>
    </source>
</evidence>
<feature type="compositionally biased region" description="Basic and acidic residues" evidence="6">
    <location>
        <begin position="698"/>
        <end position="707"/>
    </location>
</feature>
<name>B6AJM2_CRYMR</name>
<feature type="domain" description="AP2/ERF" evidence="7">
    <location>
        <begin position="485"/>
        <end position="536"/>
    </location>
</feature>
<evidence type="ECO:0000259" key="7">
    <source>
        <dbReference type="Pfam" id="PF00847"/>
    </source>
</evidence>
<sequence>MLDDENTSQSQVIHQESAYINENATGKDVNMDSSKINLSNGQSKEDIEMLDNNRNKSRYISLVCDDMEDLVCIDFFLRYLSYLFPLWAEYGDNLMFHIIQIYGATSSDEYEPYRRIMDHLNIRRTYRGCKSEFSSSDTSPLNVQDCSMKTCIEAITQLDYYREWLEYTLLQLSGILKIPSAIDPPDCCDILENGKSILSHSIKEWKPLELTNVSLPLAYQTYVSVSTNDSGKKIQNSNLKKKDSILSSKIPSTPSKNGNEVGVTYEKNRDRWVAVWTENGIRRSRIFNVKQYGYETARELAIQHRRDQLAQINGQNNNSSGNISSRRSKKVTSVENTRKSPSNYNTRNSGSLNNTPLIASNTPNFNVYLDSERESWICKDNTTMEEVGSFSIQEFGSEQAEYLANEKAGITLEFSQTPIKRNSLSSYNEDQIQTKRTCSSTFRIRTSSSVLAETSGGIKSDPRKLLNQDESMIIHGKKYFFGPIVEGVRYDRIQNRWVTGYISSDGRKRYKYFSIGAYGFEGSRQLAIEYRESVFGSTKGVHELMEYLQTVIQGFPAYEDGSLKDFDQQDVVVHQGLLKGFSDKYYLCIPTKGDFLVTTPANKDDPQVLRLLNEAKLQVNSNDIVIEESTDSNFQGDNFTSSTTLDDNKPNLNIDHDANNRYDTKIRQEDISFFSNTNIDETLSCKKSSSNIDNLTKSSKDKGHIQDSQEPQFSSSPAQSITSKRSLNSPTTDSSPDFQISNVDHSLYIETEDKTTPNSRKRFFIGPQIAGVFYNPGIHRWVSQYEVDGVKLSKNFSAKSYGFEKSRYMAIKWRTQYHGEPPELPLLIESLRKHGIEYPPLK</sequence>